<name>A0A8S5Q2G6_9CAUD</name>
<protein>
    <submittedName>
        <fullName evidence="1">Uncharacterized protein</fullName>
    </submittedName>
</protein>
<accession>A0A8S5Q2G6</accession>
<proteinExistence type="predicted"/>
<dbReference type="EMBL" id="BK015564">
    <property type="protein sequence ID" value="DAE13346.1"/>
    <property type="molecule type" value="Genomic_DNA"/>
</dbReference>
<organism evidence="1">
    <name type="scientific">Siphoviridae sp. ctLqe90</name>
    <dbReference type="NCBI Taxonomy" id="2825456"/>
    <lineage>
        <taxon>Viruses</taxon>
        <taxon>Duplodnaviria</taxon>
        <taxon>Heunggongvirae</taxon>
        <taxon>Uroviricota</taxon>
        <taxon>Caudoviricetes</taxon>
    </lineage>
</organism>
<sequence length="112" mass="12727">MDSPKKRGRPKKVESPKAVVNEEAKMITMTQDKPEEDISLKAIQQRWATIFGKYASTGFDNLAGAWAMSWSQLNNPFLQNQRIKQINAKAQKVQSEDLQNALNNPENSEMTF</sequence>
<evidence type="ECO:0000313" key="1">
    <source>
        <dbReference type="EMBL" id="DAE13346.1"/>
    </source>
</evidence>
<reference evidence="1" key="1">
    <citation type="journal article" date="2021" name="Proc. Natl. Acad. Sci. U.S.A.">
        <title>A Catalog of Tens of Thousands of Viruses from Human Metagenomes Reveals Hidden Associations with Chronic Diseases.</title>
        <authorList>
            <person name="Tisza M.J."/>
            <person name="Buck C.B."/>
        </authorList>
    </citation>
    <scope>NUCLEOTIDE SEQUENCE</scope>
    <source>
        <strain evidence="1">CtLqe90</strain>
    </source>
</reference>